<dbReference type="InterPro" id="IPR011009">
    <property type="entry name" value="Kinase-like_dom_sf"/>
</dbReference>
<dbReference type="PANTHER" id="PTHR43289:SF30">
    <property type="entry name" value="NON-SPECIFIC SERINE_THREONINE PROTEIN KINASE"/>
    <property type="match status" value="1"/>
</dbReference>
<name>A0A4U1JJ67_9BACT</name>
<keyword evidence="1" id="KW-0808">Transferase</keyword>
<keyword evidence="7" id="KW-1185">Reference proteome</keyword>
<evidence type="ECO:0000256" key="4">
    <source>
        <dbReference type="ARBA" id="ARBA00022840"/>
    </source>
</evidence>
<dbReference type="PROSITE" id="PS00108">
    <property type="entry name" value="PROTEIN_KINASE_ST"/>
    <property type="match status" value="1"/>
</dbReference>
<feature type="domain" description="Protein kinase" evidence="5">
    <location>
        <begin position="58"/>
        <end position="315"/>
    </location>
</feature>
<keyword evidence="6" id="KW-0723">Serine/threonine-protein kinase</keyword>
<protein>
    <submittedName>
        <fullName evidence="6">Serine/threonine protein kinase</fullName>
    </submittedName>
</protein>
<comment type="caution">
    <text evidence="6">The sequence shown here is derived from an EMBL/GenBank/DDBJ whole genome shotgun (WGS) entry which is preliminary data.</text>
</comment>
<dbReference type="Proteomes" id="UP000309215">
    <property type="component" value="Unassembled WGS sequence"/>
</dbReference>
<keyword evidence="3 6" id="KW-0418">Kinase</keyword>
<gene>
    <name evidence="6" type="ORF">E8A74_02215</name>
</gene>
<evidence type="ECO:0000313" key="7">
    <source>
        <dbReference type="Proteomes" id="UP000309215"/>
    </source>
</evidence>
<dbReference type="Pfam" id="PF00069">
    <property type="entry name" value="Pkinase"/>
    <property type="match status" value="1"/>
</dbReference>
<dbReference type="Gene3D" id="3.30.200.20">
    <property type="entry name" value="Phosphorylase Kinase, domain 1"/>
    <property type="match status" value="1"/>
</dbReference>
<accession>A0A4U1JJ67</accession>
<dbReference type="SUPFAM" id="SSF56112">
    <property type="entry name" value="Protein kinase-like (PK-like)"/>
    <property type="match status" value="1"/>
</dbReference>
<evidence type="ECO:0000313" key="6">
    <source>
        <dbReference type="EMBL" id="TKD12590.1"/>
    </source>
</evidence>
<evidence type="ECO:0000256" key="3">
    <source>
        <dbReference type="ARBA" id="ARBA00022777"/>
    </source>
</evidence>
<dbReference type="PANTHER" id="PTHR43289">
    <property type="entry name" value="MITOGEN-ACTIVATED PROTEIN KINASE KINASE KINASE 20-RELATED"/>
    <property type="match status" value="1"/>
</dbReference>
<evidence type="ECO:0000256" key="2">
    <source>
        <dbReference type="ARBA" id="ARBA00022741"/>
    </source>
</evidence>
<dbReference type="OrthoDB" id="5489650at2"/>
<dbReference type="SMART" id="SM00220">
    <property type="entry name" value="S_TKc"/>
    <property type="match status" value="1"/>
</dbReference>
<proteinExistence type="predicted"/>
<reference evidence="6 7" key="1">
    <citation type="submission" date="2019-04" db="EMBL/GenBank/DDBJ databases">
        <authorList>
            <person name="Li Y."/>
            <person name="Wang J."/>
        </authorList>
    </citation>
    <scope>NUCLEOTIDE SEQUENCE [LARGE SCALE GENOMIC DNA]</scope>
    <source>
        <strain evidence="6 7">DSM 14668</strain>
    </source>
</reference>
<dbReference type="InterPro" id="IPR000719">
    <property type="entry name" value="Prot_kinase_dom"/>
</dbReference>
<dbReference type="EMBL" id="SSMQ01000002">
    <property type="protein sequence ID" value="TKD12590.1"/>
    <property type="molecule type" value="Genomic_DNA"/>
</dbReference>
<dbReference type="CDD" id="cd14014">
    <property type="entry name" value="STKc_PknB_like"/>
    <property type="match status" value="1"/>
</dbReference>
<evidence type="ECO:0000256" key="1">
    <source>
        <dbReference type="ARBA" id="ARBA00022679"/>
    </source>
</evidence>
<keyword evidence="4" id="KW-0067">ATP-binding</keyword>
<keyword evidence="2" id="KW-0547">Nucleotide-binding</keyword>
<dbReference type="GO" id="GO:0004674">
    <property type="term" value="F:protein serine/threonine kinase activity"/>
    <property type="evidence" value="ECO:0007669"/>
    <property type="project" value="UniProtKB-KW"/>
</dbReference>
<dbReference type="InterPro" id="IPR008271">
    <property type="entry name" value="Ser/Thr_kinase_AS"/>
</dbReference>
<organism evidence="6 7">
    <name type="scientific">Polyangium fumosum</name>
    <dbReference type="NCBI Taxonomy" id="889272"/>
    <lineage>
        <taxon>Bacteria</taxon>
        <taxon>Pseudomonadati</taxon>
        <taxon>Myxococcota</taxon>
        <taxon>Polyangia</taxon>
        <taxon>Polyangiales</taxon>
        <taxon>Polyangiaceae</taxon>
        <taxon>Polyangium</taxon>
    </lineage>
</organism>
<dbReference type="AlphaFoldDB" id="A0A4U1JJ67"/>
<dbReference type="GO" id="GO:0005524">
    <property type="term" value="F:ATP binding"/>
    <property type="evidence" value="ECO:0007669"/>
    <property type="project" value="UniProtKB-KW"/>
</dbReference>
<sequence length="932" mass="101076">MSTMSSQSFAWLMSTLAGSSSSDDASDDSFLREVARIDDVPVPPKREERAGNRVAERYVLVSLLGRGGQGAVWEAEDTLTGERVALKVLRSVSATCAARAQREIAVLRLLRLPGVVRLVDEGLQGDSPFLVTERIMGRPFPGVSVPCSWEELEPVLVGLLETLARIHAVGIVHRDLKPDNVLVGPDKRPVVLDFGLSSPSAASPDPITDAGQIVGTLSYLAPEQFREQRATARTDLYAVGVMAYLALTGRVPHEKRDMCAFILSRLNEPAPNLRTLVPSLPFEVALVLDQLVATNPADRPRSAAEVVVRLRDRVIPSTRSSRVPPPLRPVLMPRDRQPPRTVAALQALFSGPNRLLYLQEDAARVLFARTAGEPALVARELEAWVRAGLARWDGERVAMDREAIEVLEAGLVVAPHDDTGAMRRHLTLRQWDLVAWVALAFPHADVGVLAEARGDDPEDVEVELDELVRAEVLRPLPEGKFLPVLWPNVEEFWTVEAQQRAHRALAAALPLGAPGRLMHLLKGAADDRESAADVTREVVRASQRLAAEGRTTRATLLLTEGLRMLRQNPQASREDRARLFASWVEIALAENTSTALDRVLYELCRPGAADDPTLAHLAALVRAALAAGPWTSRVLVAAAEVPPFTDPALELRRQGVRVLAARRGALAAEEATIAEVAAWAEAGGDRVAQARAASWLGRLRYRQGRFDEAAACHLTAAAGEGWPVARLWALLFGASALLEAFRFEEAKATAEEALALARHCRHAVCAGRAEWILRSVAYRMGVIDGGPVDHELVEATPLVGGSDLEALVCLTEAAVAHRAGDRALARDLAGRAYRVWRPLQERVGALLCAGLFLAHGGDLPEAEVQAFVEAARTCPIPGVGVQALALFVVAGVPVTWGRDDVDRLVALVPVDRRRDRMDVLSVEEALEGMPRA</sequence>
<dbReference type="Gene3D" id="1.10.510.10">
    <property type="entry name" value="Transferase(Phosphotransferase) domain 1"/>
    <property type="match status" value="1"/>
</dbReference>
<dbReference type="PROSITE" id="PS50011">
    <property type="entry name" value="PROTEIN_KINASE_DOM"/>
    <property type="match status" value="1"/>
</dbReference>
<evidence type="ECO:0000259" key="5">
    <source>
        <dbReference type="PROSITE" id="PS50011"/>
    </source>
</evidence>